<comment type="caution">
    <text evidence="1">The sequence shown here is derived from an EMBL/GenBank/DDBJ whole genome shotgun (WGS) entry which is preliminary data.</text>
</comment>
<sequence>MEEGRILKKLPNRKMHAAGVRDRLKIWGEAVDKNAKELFGTISWKMAAEGLEEDSEEGQVPINCKTARKQLLPDTDMMTNLEQSQKMYVAVEEYHANITNAIKEGKDK</sequence>
<gene>
    <name evidence="1" type="ORF">QE152_g40091</name>
</gene>
<evidence type="ECO:0000313" key="2">
    <source>
        <dbReference type="Proteomes" id="UP001458880"/>
    </source>
</evidence>
<protein>
    <submittedName>
        <fullName evidence="1">Uncharacterized protein</fullName>
    </submittedName>
</protein>
<keyword evidence="2" id="KW-1185">Reference proteome</keyword>
<reference evidence="1 2" key="1">
    <citation type="journal article" date="2024" name="BMC Genomics">
        <title>De novo assembly and annotation of Popillia japonica's genome with initial clues to its potential as an invasive pest.</title>
        <authorList>
            <person name="Cucini C."/>
            <person name="Boschi S."/>
            <person name="Funari R."/>
            <person name="Cardaioli E."/>
            <person name="Iannotti N."/>
            <person name="Marturano G."/>
            <person name="Paoli F."/>
            <person name="Bruttini M."/>
            <person name="Carapelli A."/>
            <person name="Frati F."/>
            <person name="Nardi F."/>
        </authorList>
    </citation>
    <scope>NUCLEOTIDE SEQUENCE [LARGE SCALE GENOMIC DNA]</scope>
    <source>
        <strain evidence="1">DMR45628</strain>
    </source>
</reference>
<dbReference type="EMBL" id="JASPKY010001037">
    <property type="protein sequence ID" value="KAK9679363.1"/>
    <property type="molecule type" value="Genomic_DNA"/>
</dbReference>
<organism evidence="1 2">
    <name type="scientific">Popillia japonica</name>
    <name type="common">Japanese beetle</name>
    <dbReference type="NCBI Taxonomy" id="7064"/>
    <lineage>
        <taxon>Eukaryota</taxon>
        <taxon>Metazoa</taxon>
        <taxon>Ecdysozoa</taxon>
        <taxon>Arthropoda</taxon>
        <taxon>Hexapoda</taxon>
        <taxon>Insecta</taxon>
        <taxon>Pterygota</taxon>
        <taxon>Neoptera</taxon>
        <taxon>Endopterygota</taxon>
        <taxon>Coleoptera</taxon>
        <taxon>Polyphaga</taxon>
        <taxon>Scarabaeiformia</taxon>
        <taxon>Scarabaeidae</taxon>
        <taxon>Rutelinae</taxon>
        <taxon>Popillia</taxon>
    </lineage>
</organism>
<dbReference type="AlphaFoldDB" id="A0AAW1HSE2"/>
<evidence type="ECO:0000313" key="1">
    <source>
        <dbReference type="EMBL" id="KAK9679363.1"/>
    </source>
</evidence>
<name>A0AAW1HSE2_POPJA</name>
<dbReference type="Proteomes" id="UP001458880">
    <property type="component" value="Unassembled WGS sequence"/>
</dbReference>
<proteinExistence type="predicted"/>
<accession>A0AAW1HSE2</accession>